<keyword evidence="5" id="KW-0503">Monooxygenase</keyword>
<dbReference type="InterPro" id="IPR036396">
    <property type="entry name" value="Cyt_P450_sf"/>
</dbReference>
<dbReference type="RefSeq" id="XP_071916281.1">
    <property type="nucleotide sequence ID" value="XM_072060180.1"/>
</dbReference>
<sequence length="144" mass="15931">MGLVSFAQPSRETLRCYPAAPMLVPHESSDDCKIGGYNIPRGTILLVNSWAVHKDPNVWDDPTIFKPERFKGLQVQPSKLIPLGMGRRSCPGSGLAQRVVGLALGSLIQSFDWKRISEKEIDLAEGTRVSIPKAKPLEKTCFRN</sequence>
<keyword evidence="1" id="KW-0349">Heme</keyword>
<organism evidence="6 7">
    <name type="scientific">Coffea arabica</name>
    <name type="common">Arabian coffee</name>
    <dbReference type="NCBI Taxonomy" id="13443"/>
    <lineage>
        <taxon>Eukaryota</taxon>
        <taxon>Viridiplantae</taxon>
        <taxon>Streptophyta</taxon>
        <taxon>Embryophyta</taxon>
        <taxon>Tracheophyta</taxon>
        <taxon>Spermatophyta</taxon>
        <taxon>Magnoliopsida</taxon>
        <taxon>eudicotyledons</taxon>
        <taxon>Gunneridae</taxon>
        <taxon>Pentapetalae</taxon>
        <taxon>asterids</taxon>
        <taxon>lamiids</taxon>
        <taxon>Gentianales</taxon>
        <taxon>Rubiaceae</taxon>
        <taxon>Ixoroideae</taxon>
        <taxon>Gardenieae complex</taxon>
        <taxon>Bertiereae - Coffeeae clade</taxon>
        <taxon>Coffeeae</taxon>
        <taxon>Coffea</taxon>
    </lineage>
</organism>
<proteinExistence type="predicted"/>
<keyword evidence="2" id="KW-0479">Metal-binding</keyword>
<dbReference type="SUPFAM" id="SSF48264">
    <property type="entry name" value="Cytochrome P450"/>
    <property type="match status" value="1"/>
</dbReference>
<name>A0ABM4V9R6_COFAR</name>
<keyword evidence="4" id="KW-0408">Iron</keyword>
<evidence type="ECO:0000256" key="3">
    <source>
        <dbReference type="ARBA" id="ARBA00023002"/>
    </source>
</evidence>
<dbReference type="PRINTS" id="PR00463">
    <property type="entry name" value="EP450I"/>
</dbReference>
<protein>
    <submittedName>
        <fullName evidence="7">Cytochrome P450 81Q32-like</fullName>
    </submittedName>
</protein>
<dbReference type="PANTHER" id="PTHR47947:SF24">
    <property type="entry name" value="ISOFLAVONE 2'-HYDROXYLASE-LIKE"/>
    <property type="match status" value="1"/>
</dbReference>
<dbReference type="Gene3D" id="1.10.630.10">
    <property type="entry name" value="Cytochrome P450"/>
    <property type="match status" value="1"/>
</dbReference>
<dbReference type="PANTHER" id="PTHR47947">
    <property type="entry name" value="CYTOCHROME P450 82C3-RELATED"/>
    <property type="match status" value="1"/>
</dbReference>
<dbReference type="InterPro" id="IPR002401">
    <property type="entry name" value="Cyt_P450_E_grp-I"/>
</dbReference>
<reference evidence="7" key="1">
    <citation type="submission" date="2025-08" db="UniProtKB">
        <authorList>
            <consortium name="RefSeq"/>
        </authorList>
    </citation>
    <scope>IDENTIFICATION</scope>
    <source>
        <tissue evidence="7">Leaves</tissue>
    </source>
</reference>
<keyword evidence="3" id="KW-0560">Oxidoreductase</keyword>
<dbReference type="InterPro" id="IPR050651">
    <property type="entry name" value="Plant_Cytochrome_P450_Monoox"/>
</dbReference>
<dbReference type="GeneID" id="113700888"/>
<evidence type="ECO:0000256" key="5">
    <source>
        <dbReference type="ARBA" id="ARBA00023033"/>
    </source>
</evidence>
<evidence type="ECO:0000256" key="4">
    <source>
        <dbReference type="ARBA" id="ARBA00023004"/>
    </source>
</evidence>
<gene>
    <name evidence="7" type="primary">LOC113700888</name>
</gene>
<keyword evidence="6" id="KW-1185">Reference proteome</keyword>
<evidence type="ECO:0000256" key="1">
    <source>
        <dbReference type="ARBA" id="ARBA00022617"/>
    </source>
</evidence>
<dbReference type="Pfam" id="PF00067">
    <property type="entry name" value="p450"/>
    <property type="match status" value="1"/>
</dbReference>
<accession>A0ABM4V9R6</accession>
<evidence type="ECO:0000313" key="6">
    <source>
        <dbReference type="Proteomes" id="UP001652660"/>
    </source>
</evidence>
<evidence type="ECO:0000256" key="2">
    <source>
        <dbReference type="ARBA" id="ARBA00022723"/>
    </source>
</evidence>
<dbReference type="Proteomes" id="UP001652660">
    <property type="component" value="Chromosome 7e"/>
</dbReference>
<dbReference type="InterPro" id="IPR001128">
    <property type="entry name" value="Cyt_P450"/>
</dbReference>
<evidence type="ECO:0000313" key="7">
    <source>
        <dbReference type="RefSeq" id="XP_071916281.1"/>
    </source>
</evidence>